<name>A0A4V6XWE8_STECR</name>
<comment type="caution">
    <text evidence="2">The sequence shown here is derived from an EMBL/GenBank/DDBJ whole genome shotgun (WGS) entry which is preliminary data.</text>
</comment>
<protein>
    <submittedName>
        <fullName evidence="2">Uncharacterized protein</fullName>
    </submittedName>
</protein>
<dbReference type="OrthoDB" id="10564774at2759"/>
<feature type="compositionally biased region" description="Pro residues" evidence="1">
    <location>
        <begin position="177"/>
        <end position="187"/>
    </location>
</feature>
<gene>
    <name evidence="2" type="ORF">L596_012115</name>
</gene>
<accession>A0A4V6XWE8</accession>
<reference evidence="2 3" key="1">
    <citation type="journal article" date="2015" name="Genome Biol.">
        <title>Comparative genomics of Steinernema reveals deeply conserved gene regulatory networks.</title>
        <authorList>
            <person name="Dillman A.R."/>
            <person name="Macchietto M."/>
            <person name="Porter C.F."/>
            <person name="Rogers A."/>
            <person name="Williams B."/>
            <person name="Antoshechkin I."/>
            <person name="Lee M.M."/>
            <person name="Goodwin Z."/>
            <person name="Lu X."/>
            <person name="Lewis E.E."/>
            <person name="Goodrich-Blair H."/>
            <person name="Stock S.P."/>
            <person name="Adams B.J."/>
            <person name="Sternberg P.W."/>
            <person name="Mortazavi A."/>
        </authorList>
    </citation>
    <scope>NUCLEOTIDE SEQUENCE [LARGE SCALE GENOMIC DNA]</scope>
    <source>
        <strain evidence="2 3">ALL</strain>
    </source>
</reference>
<dbReference type="EMBL" id="AZBU02000003">
    <property type="protein sequence ID" value="TKR87765.1"/>
    <property type="molecule type" value="Genomic_DNA"/>
</dbReference>
<feature type="compositionally biased region" description="Low complexity" evidence="1">
    <location>
        <begin position="166"/>
        <end position="176"/>
    </location>
</feature>
<proteinExistence type="predicted"/>
<evidence type="ECO:0000256" key="1">
    <source>
        <dbReference type="SAM" id="MobiDB-lite"/>
    </source>
</evidence>
<reference evidence="2 3" key="2">
    <citation type="journal article" date="2019" name="G3 (Bethesda)">
        <title>Hybrid Assembly of the Genome of the Entomopathogenic Nematode Steinernema carpocapsae Identifies the X-Chromosome.</title>
        <authorList>
            <person name="Serra L."/>
            <person name="Macchietto M."/>
            <person name="Macias-Munoz A."/>
            <person name="McGill C.J."/>
            <person name="Rodriguez I.M."/>
            <person name="Rodriguez B."/>
            <person name="Murad R."/>
            <person name="Mortazavi A."/>
        </authorList>
    </citation>
    <scope>NUCLEOTIDE SEQUENCE [LARGE SCALE GENOMIC DNA]</scope>
    <source>
        <strain evidence="2 3">ALL</strain>
    </source>
</reference>
<evidence type="ECO:0000313" key="2">
    <source>
        <dbReference type="EMBL" id="TKR87765.1"/>
    </source>
</evidence>
<sequence>MAESTSSGTTYCSSLTDDSATAAVLVMGDGLDPPVPENLEVRTLGPIDEEDDNTATERTIPELPPPIAPVSESVGRLSSCSSEIAANSSDHSNSSLFAEELPQITRPAGPSYSAPRDSLAEAVEVLRVHEMAARRCNRGLSTKQTAILQQMCQVAWDSLDRKSKAQHQQQQQTSSKTPPPPQISSAV</sequence>
<dbReference type="Proteomes" id="UP000298663">
    <property type="component" value="Unassembled WGS sequence"/>
</dbReference>
<feature type="region of interest" description="Disordered" evidence="1">
    <location>
        <begin position="158"/>
        <end position="187"/>
    </location>
</feature>
<evidence type="ECO:0000313" key="3">
    <source>
        <dbReference type="Proteomes" id="UP000298663"/>
    </source>
</evidence>
<keyword evidence="3" id="KW-1185">Reference proteome</keyword>
<dbReference type="AlphaFoldDB" id="A0A4V6XWE8"/>
<organism evidence="2 3">
    <name type="scientific">Steinernema carpocapsae</name>
    <name type="common">Entomopathogenic nematode</name>
    <dbReference type="NCBI Taxonomy" id="34508"/>
    <lineage>
        <taxon>Eukaryota</taxon>
        <taxon>Metazoa</taxon>
        <taxon>Ecdysozoa</taxon>
        <taxon>Nematoda</taxon>
        <taxon>Chromadorea</taxon>
        <taxon>Rhabditida</taxon>
        <taxon>Tylenchina</taxon>
        <taxon>Panagrolaimomorpha</taxon>
        <taxon>Strongyloidoidea</taxon>
        <taxon>Steinernematidae</taxon>
        <taxon>Steinernema</taxon>
    </lineage>
</organism>
<feature type="region of interest" description="Disordered" evidence="1">
    <location>
        <begin position="28"/>
        <end position="75"/>
    </location>
</feature>